<evidence type="ECO:0000313" key="1">
    <source>
        <dbReference type="EMBL" id="PQJ12330.1"/>
    </source>
</evidence>
<accession>A0A2S7SZF0</accession>
<sequence length="85" mass="10082">MCESCNLFLNFYNTYHFKSIYLYVVTIQLQTKIIKKWKIKKLKAALMLAKHVQRHVKLAQQKTKAKQEWNIPKNFASLVLKLATL</sequence>
<evidence type="ECO:0000313" key="2">
    <source>
        <dbReference type="Proteomes" id="UP000239872"/>
    </source>
</evidence>
<protein>
    <submittedName>
        <fullName evidence="1">Uncharacterized protein</fullName>
    </submittedName>
</protein>
<organism evidence="1 2">
    <name type="scientific">Flavipsychrobacter stenotrophus</name>
    <dbReference type="NCBI Taxonomy" id="2077091"/>
    <lineage>
        <taxon>Bacteria</taxon>
        <taxon>Pseudomonadati</taxon>
        <taxon>Bacteroidota</taxon>
        <taxon>Chitinophagia</taxon>
        <taxon>Chitinophagales</taxon>
        <taxon>Chitinophagaceae</taxon>
        <taxon>Flavipsychrobacter</taxon>
    </lineage>
</organism>
<gene>
    <name evidence="1" type="ORF">CJD36_000810</name>
</gene>
<dbReference type="AlphaFoldDB" id="A0A2S7SZF0"/>
<proteinExistence type="predicted"/>
<dbReference type="Proteomes" id="UP000239872">
    <property type="component" value="Unassembled WGS sequence"/>
</dbReference>
<dbReference type="EMBL" id="PPSL01000001">
    <property type="protein sequence ID" value="PQJ12330.1"/>
    <property type="molecule type" value="Genomic_DNA"/>
</dbReference>
<reference evidence="1 2" key="1">
    <citation type="submission" date="2018-01" db="EMBL/GenBank/DDBJ databases">
        <title>A novel member of the phylum Bacteroidetes isolated from glacier ice.</title>
        <authorList>
            <person name="Liu Q."/>
            <person name="Xin Y.-H."/>
        </authorList>
    </citation>
    <scope>NUCLEOTIDE SEQUENCE [LARGE SCALE GENOMIC DNA]</scope>
    <source>
        <strain evidence="1 2">RB1R16</strain>
    </source>
</reference>
<comment type="caution">
    <text evidence="1">The sequence shown here is derived from an EMBL/GenBank/DDBJ whole genome shotgun (WGS) entry which is preliminary data.</text>
</comment>
<name>A0A2S7SZF0_9BACT</name>
<keyword evidence="2" id="KW-1185">Reference proteome</keyword>